<keyword evidence="2" id="KW-1185">Reference proteome</keyword>
<proteinExistence type="predicted"/>
<sequence>MRGQIVGMRPAGLPFRALYDLAGVPLTMVYDTMKKYERFGTIQTEKITGCPRIMTTQDLQELNRIITRGHRLTVAQVTDCLTHQVSTWTIQCEIHKLGKQSCVAPK</sequence>
<dbReference type="AlphaFoldDB" id="A0A9Q3PTH4"/>
<dbReference type="InterPro" id="IPR009057">
    <property type="entry name" value="Homeodomain-like_sf"/>
</dbReference>
<evidence type="ECO:0000313" key="2">
    <source>
        <dbReference type="Proteomes" id="UP000765509"/>
    </source>
</evidence>
<dbReference type="SUPFAM" id="SSF46689">
    <property type="entry name" value="Homeodomain-like"/>
    <property type="match status" value="1"/>
</dbReference>
<accession>A0A9Q3PTH4</accession>
<dbReference type="OrthoDB" id="5865009at2759"/>
<organism evidence="1 2">
    <name type="scientific">Austropuccinia psidii MF-1</name>
    <dbReference type="NCBI Taxonomy" id="1389203"/>
    <lineage>
        <taxon>Eukaryota</taxon>
        <taxon>Fungi</taxon>
        <taxon>Dikarya</taxon>
        <taxon>Basidiomycota</taxon>
        <taxon>Pucciniomycotina</taxon>
        <taxon>Pucciniomycetes</taxon>
        <taxon>Pucciniales</taxon>
        <taxon>Sphaerophragmiaceae</taxon>
        <taxon>Austropuccinia</taxon>
    </lineage>
</organism>
<dbReference type="EMBL" id="AVOT02090461">
    <property type="protein sequence ID" value="MBW0572631.1"/>
    <property type="molecule type" value="Genomic_DNA"/>
</dbReference>
<name>A0A9Q3PTH4_9BASI</name>
<dbReference type="Proteomes" id="UP000765509">
    <property type="component" value="Unassembled WGS sequence"/>
</dbReference>
<evidence type="ECO:0000313" key="1">
    <source>
        <dbReference type="EMBL" id="MBW0572631.1"/>
    </source>
</evidence>
<comment type="caution">
    <text evidence="1">The sequence shown here is derived from an EMBL/GenBank/DDBJ whole genome shotgun (WGS) entry which is preliminary data.</text>
</comment>
<protein>
    <submittedName>
        <fullName evidence="1">Uncharacterized protein</fullName>
    </submittedName>
</protein>
<gene>
    <name evidence="1" type="ORF">O181_112346</name>
</gene>
<reference evidence="1" key="1">
    <citation type="submission" date="2021-03" db="EMBL/GenBank/DDBJ databases">
        <title>Draft genome sequence of rust myrtle Austropuccinia psidii MF-1, a brazilian biotype.</title>
        <authorList>
            <person name="Quecine M.C."/>
            <person name="Pachon D.M.R."/>
            <person name="Bonatelli M.L."/>
            <person name="Correr F.H."/>
            <person name="Franceschini L.M."/>
            <person name="Leite T.F."/>
            <person name="Margarido G.R.A."/>
            <person name="Almeida C.A."/>
            <person name="Ferrarezi J.A."/>
            <person name="Labate C.A."/>
        </authorList>
    </citation>
    <scope>NUCLEOTIDE SEQUENCE</scope>
    <source>
        <strain evidence="1">MF-1</strain>
    </source>
</reference>